<keyword evidence="2" id="KW-1185">Reference proteome</keyword>
<gene>
    <name evidence="1" type="ORF">CI238_04375</name>
</gene>
<sequence length="188" mass="21444">MDNYDGSCAALEVIFENPERKLNDLRHLFKADLIENHNEIYFITLYTAKCRQDAVDFCDYVIEKHLGPKQLMAESKASAFRKAYPQLNTRHCAHVYTILALRAFTSWFYLGNDNHMVMDRSNNGWGCDTLIHEVRPSQLHSSTLPNSLVRNRTLTPTAAAVTKILRYALKELADVDGDGWVSSLVNHV</sequence>
<dbReference type="AlphaFoldDB" id="A0A161VSV3"/>
<reference evidence="1 2" key="1">
    <citation type="submission" date="2015-06" db="EMBL/GenBank/DDBJ databases">
        <title>Survival trade-offs in plant roots during colonization by closely related pathogenic and mutualistic fungi.</title>
        <authorList>
            <person name="Hacquard S."/>
            <person name="Kracher B."/>
            <person name="Hiruma K."/>
            <person name="Weinman A."/>
            <person name="Muench P."/>
            <person name="Garrido Oter R."/>
            <person name="Ver Loren van Themaat E."/>
            <person name="Dallerey J.-F."/>
            <person name="Damm U."/>
            <person name="Henrissat B."/>
            <person name="Lespinet O."/>
            <person name="Thon M."/>
            <person name="Kemen E."/>
            <person name="McHardy A.C."/>
            <person name="Schulze-Lefert P."/>
            <person name="O'Connell R.J."/>
        </authorList>
    </citation>
    <scope>NUCLEOTIDE SEQUENCE [LARGE SCALE GENOMIC DNA]</scope>
    <source>
        <strain evidence="1 2">MAFF 238704</strain>
    </source>
</reference>
<proteinExistence type="predicted"/>
<comment type="caution">
    <text evidence="1">The sequence shown here is derived from an EMBL/GenBank/DDBJ whole genome shotgun (WGS) entry which is preliminary data.</text>
</comment>
<dbReference type="Proteomes" id="UP000076584">
    <property type="component" value="Unassembled WGS sequence"/>
</dbReference>
<accession>A0A161VSV3</accession>
<dbReference type="EMBL" id="LFIW01002328">
    <property type="protein sequence ID" value="KZL74405.1"/>
    <property type="molecule type" value="Genomic_DNA"/>
</dbReference>
<protein>
    <submittedName>
        <fullName evidence="1">Uncharacterized protein</fullName>
    </submittedName>
</protein>
<organism evidence="1 2">
    <name type="scientific">Colletotrichum incanum</name>
    <name type="common">Soybean anthracnose fungus</name>
    <dbReference type="NCBI Taxonomy" id="1573173"/>
    <lineage>
        <taxon>Eukaryota</taxon>
        <taxon>Fungi</taxon>
        <taxon>Dikarya</taxon>
        <taxon>Ascomycota</taxon>
        <taxon>Pezizomycotina</taxon>
        <taxon>Sordariomycetes</taxon>
        <taxon>Hypocreomycetidae</taxon>
        <taxon>Glomerellales</taxon>
        <taxon>Glomerellaceae</taxon>
        <taxon>Colletotrichum</taxon>
        <taxon>Colletotrichum spaethianum species complex</taxon>
    </lineage>
</organism>
<name>A0A161VSV3_COLIC</name>
<evidence type="ECO:0000313" key="1">
    <source>
        <dbReference type="EMBL" id="KZL74405.1"/>
    </source>
</evidence>
<evidence type="ECO:0000313" key="2">
    <source>
        <dbReference type="Proteomes" id="UP000076584"/>
    </source>
</evidence>